<dbReference type="OrthoDB" id="6916899at2"/>
<dbReference type="RefSeq" id="WP_078485235.1">
    <property type="nucleotide sequence ID" value="NZ_MPRL01000157.1"/>
</dbReference>
<name>A0A1T2KYP8_9GAMM</name>
<protein>
    <submittedName>
        <fullName evidence="1">Uncharacterized protein</fullName>
    </submittedName>
</protein>
<organism evidence="1 2">
    <name type="scientific">Solemya pervernicosa gill symbiont</name>
    <dbReference type="NCBI Taxonomy" id="642797"/>
    <lineage>
        <taxon>Bacteria</taxon>
        <taxon>Pseudomonadati</taxon>
        <taxon>Pseudomonadota</taxon>
        <taxon>Gammaproteobacteria</taxon>
        <taxon>sulfur-oxidizing symbionts</taxon>
    </lineage>
</organism>
<dbReference type="EMBL" id="MPRL01000157">
    <property type="protein sequence ID" value="OOZ37965.1"/>
    <property type="molecule type" value="Genomic_DNA"/>
</dbReference>
<dbReference type="Proteomes" id="UP000191110">
    <property type="component" value="Unassembled WGS sequence"/>
</dbReference>
<reference evidence="1 2" key="1">
    <citation type="submission" date="2016-11" db="EMBL/GenBank/DDBJ databases">
        <title>Mixed transmission modes and dynamic genome evolution in an obligate animal-bacterial symbiosis.</title>
        <authorList>
            <person name="Russell S.L."/>
            <person name="Corbett-Detig R.B."/>
            <person name="Cavanaugh C.M."/>
        </authorList>
    </citation>
    <scope>NUCLEOTIDE SEQUENCE [LARGE SCALE GENOMIC DNA]</scope>
    <source>
        <strain evidence="1">Sveles-Q1</strain>
    </source>
</reference>
<accession>A0A1T2KYP8</accession>
<dbReference type="AlphaFoldDB" id="A0A1T2KYP8"/>
<gene>
    <name evidence="1" type="ORF">BOW53_16855</name>
</gene>
<sequence length="588" mass="66495">MAVSGSPLNTFLNFVFAEHPKWYEHPNVIEGSLLRFRNNLLGKVSRNSAYGKFQNVKNAIEVLNDHNLISKDTDFPDNLRRCTKTQKARVNNPLLCTTDVYDEREKDLFRNTPDFIKELADDLDNNLKLLLKEARKIVFEGYRKFKDRDRIISNSEKSELLKHPELRVLRTVTSKDHRTWKKECNPFSIGSASTPTRASNLVAYFDNFYDCFINGAGKHNLEGIRHTKEVQQYLGLTTPVASAMQIIIVEELGINPYSLYRVKVYSDGHGHEFIHRGVAIFAKVCFGHPSPSKQQKLHATVYACGAPGGQRVTDEGSVRLRALKPRARHAKTRKAAGSLVDLKDIPEQDIDAATCLKMALEITSRAREITNQKELWLCSSKDGVTCPTPETFQNAFKTIRVKAAKNSELLNNAALKKVRSSKGIWIYLDSNGDSLKTANYFGNTVKTTLARYVPDYLAELVYRVKIRNFQHILLFMAVAYDESPACSLGLTVEEFSDQVAKAFDNPDMGGSLYESLKSQETEHDTSEIKYFCVSLKNIMLALKYAKNGEDQSLKDDCRTAISKISEGPVIMKQLLRQAEKKLNSIEEE</sequence>
<proteinExistence type="predicted"/>
<evidence type="ECO:0000313" key="1">
    <source>
        <dbReference type="EMBL" id="OOZ37965.1"/>
    </source>
</evidence>
<keyword evidence="2" id="KW-1185">Reference proteome</keyword>
<evidence type="ECO:0000313" key="2">
    <source>
        <dbReference type="Proteomes" id="UP000191110"/>
    </source>
</evidence>
<comment type="caution">
    <text evidence="1">The sequence shown here is derived from an EMBL/GenBank/DDBJ whole genome shotgun (WGS) entry which is preliminary data.</text>
</comment>